<dbReference type="PANTHER" id="PTHR32309">
    <property type="entry name" value="TYROSINE-PROTEIN KINASE"/>
    <property type="match status" value="1"/>
</dbReference>
<keyword evidence="8 19" id="KW-0418">Kinase</keyword>
<comment type="catalytic activity">
    <reaction evidence="13">
        <text>L-tyrosyl-[protein] + ATP = O-phospho-L-tyrosyl-[protein] + ADP + H(+)</text>
        <dbReference type="Rhea" id="RHEA:10596"/>
        <dbReference type="Rhea" id="RHEA-COMP:10136"/>
        <dbReference type="Rhea" id="RHEA-COMP:20101"/>
        <dbReference type="ChEBI" id="CHEBI:15378"/>
        <dbReference type="ChEBI" id="CHEBI:30616"/>
        <dbReference type="ChEBI" id="CHEBI:46858"/>
        <dbReference type="ChEBI" id="CHEBI:61978"/>
        <dbReference type="ChEBI" id="CHEBI:456216"/>
    </reaction>
</comment>
<organism evidence="19 20">
    <name type="scientific">Paraferrimonas haliotis</name>
    <dbReference type="NCBI Taxonomy" id="2013866"/>
    <lineage>
        <taxon>Bacteria</taxon>
        <taxon>Pseudomonadati</taxon>
        <taxon>Pseudomonadota</taxon>
        <taxon>Gammaproteobacteria</taxon>
        <taxon>Alteromonadales</taxon>
        <taxon>Ferrimonadaceae</taxon>
        <taxon>Paraferrimonas</taxon>
    </lineage>
</organism>
<evidence type="ECO:0000256" key="14">
    <source>
        <dbReference type="SAM" id="Coils"/>
    </source>
</evidence>
<dbReference type="InterPro" id="IPR005702">
    <property type="entry name" value="Wzc-like_C"/>
</dbReference>
<keyword evidence="10 15" id="KW-1133">Transmembrane helix</keyword>
<sequence>MTATNNSNKVNQTDPDVIDLGKLLGLLIDGRWTIIITTAIFAAIAVFYAITATPVYKADALIQVEDKKGGLPGLGELGDMFASDSSGATEIELIKSRNILGKAVDDLNLTIKAEPKVWPIIGKYLERRKQVPSFAANSASTDNAEQARVIKVAKLEVPNFLLGEPLQLIYQGNNQFKLYHDDILILSGSTHELLKSGDGSVSILVTDISGVAGSEFSITKNARIAAIRSLLDNLSVSERGKQSGILSLALEGTDRQLTLATLNSVAKHYVLQNVQRTSAQAQQSLDFLKKQLPELKQKLDASEDALNDYRLANQSVDLSLETQSMLQQMVDLESRISELAFSEADIARRFTPEHPNYIAFKRKQKELLEERDRLADQTHALPKTQQEVLRLTRDVEVNQQIYLALLNNVQELNVAKAGTVGNVRLIDTAELAEFPVKPKKPLIAVLGTMLGGMLSVAFVLLRAAFNRGVTNPEELEEIGLNVYASIPYSESFGKRFKASKRKNAKPQSLLLAHYDPTDLAIEAIRSLRTSLHFAMMDATNNVIMLSGPSPEIGKSFVSANLATSLAQSGQKVLIVDADLRKGYMQKLFGLTWDDGLSDLLCGDLSLDKVIKKTEVEGLDFISRGQVPPNPAELLMHKNFTEFMETVSKQYDIVLIDTPPILAVTDAGIVGKHCGTNLLVTRFGVNPIKQIEVTARRFEQSGVEIKGVIFNGVIKTAAGKGDEYGYYSYEYK</sequence>
<dbReference type="InterPro" id="IPR003856">
    <property type="entry name" value="LPS_length_determ_N"/>
</dbReference>
<keyword evidence="9" id="KW-0067">ATP-binding</keyword>
<keyword evidence="12" id="KW-0829">Tyrosine-protein kinase</keyword>
<keyword evidence="4" id="KW-0997">Cell inner membrane</keyword>
<comment type="caution">
    <text evidence="19">The sequence shown here is derived from an EMBL/GenBank/DDBJ whole genome shotgun (WGS) entry which is preliminary data.</text>
</comment>
<dbReference type="SUPFAM" id="SSF52540">
    <property type="entry name" value="P-loop containing nucleoside triphosphate hydrolases"/>
    <property type="match status" value="1"/>
</dbReference>
<dbReference type="InterPro" id="IPR032807">
    <property type="entry name" value="GNVR"/>
</dbReference>
<keyword evidence="5" id="KW-0808">Transferase</keyword>
<evidence type="ECO:0000256" key="6">
    <source>
        <dbReference type="ARBA" id="ARBA00022692"/>
    </source>
</evidence>
<dbReference type="Proteomes" id="UP001157439">
    <property type="component" value="Unassembled WGS sequence"/>
</dbReference>
<evidence type="ECO:0000256" key="5">
    <source>
        <dbReference type="ARBA" id="ARBA00022679"/>
    </source>
</evidence>
<dbReference type="FunFam" id="3.40.50.300:FF:000527">
    <property type="entry name" value="Tyrosine-protein kinase etk"/>
    <property type="match status" value="1"/>
</dbReference>
<accession>A0AA37TWG1</accession>
<feature type="domain" description="AAA" evidence="17">
    <location>
        <begin position="552"/>
        <end position="663"/>
    </location>
</feature>
<gene>
    <name evidence="19" type="ORF">GCM10007894_08480</name>
</gene>
<feature type="coiled-coil region" evidence="14">
    <location>
        <begin position="271"/>
        <end position="312"/>
    </location>
</feature>
<keyword evidence="14" id="KW-0175">Coiled coil</keyword>
<dbReference type="GO" id="GO:0042802">
    <property type="term" value="F:identical protein binding"/>
    <property type="evidence" value="ECO:0007669"/>
    <property type="project" value="UniProtKB-ARBA"/>
</dbReference>
<dbReference type="NCBIfam" id="TIGR01007">
    <property type="entry name" value="eps_fam"/>
    <property type="match status" value="1"/>
</dbReference>
<dbReference type="Pfam" id="PF23607">
    <property type="entry name" value="WZC_N"/>
    <property type="match status" value="1"/>
</dbReference>
<keyword evidence="20" id="KW-1185">Reference proteome</keyword>
<name>A0AA37TWG1_9GAMM</name>
<evidence type="ECO:0000256" key="10">
    <source>
        <dbReference type="ARBA" id="ARBA00022989"/>
    </source>
</evidence>
<dbReference type="InterPro" id="IPR025669">
    <property type="entry name" value="AAA_dom"/>
</dbReference>
<feature type="transmembrane region" description="Helical" evidence="15">
    <location>
        <begin position="32"/>
        <end position="50"/>
    </location>
</feature>
<dbReference type="GO" id="GO:0005524">
    <property type="term" value="F:ATP binding"/>
    <property type="evidence" value="ECO:0007669"/>
    <property type="project" value="UniProtKB-KW"/>
</dbReference>
<dbReference type="CDD" id="cd05387">
    <property type="entry name" value="BY-kinase"/>
    <property type="match status" value="1"/>
</dbReference>
<dbReference type="Pfam" id="PF02706">
    <property type="entry name" value="Wzz"/>
    <property type="match status" value="1"/>
</dbReference>
<evidence type="ECO:0000256" key="2">
    <source>
        <dbReference type="ARBA" id="ARBA00008883"/>
    </source>
</evidence>
<evidence type="ECO:0000259" key="17">
    <source>
        <dbReference type="Pfam" id="PF13614"/>
    </source>
</evidence>
<evidence type="ECO:0000313" key="19">
    <source>
        <dbReference type="EMBL" id="GLS82871.1"/>
    </source>
</evidence>
<dbReference type="InterPro" id="IPR027417">
    <property type="entry name" value="P-loop_NTPase"/>
</dbReference>
<evidence type="ECO:0000256" key="15">
    <source>
        <dbReference type="SAM" id="Phobius"/>
    </source>
</evidence>
<evidence type="ECO:0000256" key="9">
    <source>
        <dbReference type="ARBA" id="ARBA00022840"/>
    </source>
</evidence>
<evidence type="ECO:0000259" key="16">
    <source>
        <dbReference type="Pfam" id="PF02706"/>
    </source>
</evidence>
<dbReference type="EMBL" id="BSPO01000002">
    <property type="protein sequence ID" value="GLS82871.1"/>
    <property type="molecule type" value="Genomic_DNA"/>
</dbReference>
<evidence type="ECO:0000256" key="12">
    <source>
        <dbReference type="ARBA" id="ARBA00023137"/>
    </source>
</evidence>
<dbReference type="Pfam" id="PF13807">
    <property type="entry name" value="GNVR"/>
    <property type="match status" value="1"/>
</dbReference>
<dbReference type="GO" id="GO:0004713">
    <property type="term" value="F:protein tyrosine kinase activity"/>
    <property type="evidence" value="ECO:0007669"/>
    <property type="project" value="UniProtKB-KW"/>
</dbReference>
<evidence type="ECO:0000313" key="20">
    <source>
        <dbReference type="Proteomes" id="UP001157439"/>
    </source>
</evidence>
<dbReference type="AlphaFoldDB" id="A0AA37TWG1"/>
<keyword evidence="7" id="KW-0547">Nucleotide-binding</keyword>
<evidence type="ECO:0000256" key="4">
    <source>
        <dbReference type="ARBA" id="ARBA00022519"/>
    </source>
</evidence>
<keyword evidence="3" id="KW-1003">Cell membrane</keyword>
<protein>
    <submittedName>
        <fullName evidence="19">Tyrosine protein kinase</fullName>
    </submittedName>
</protein>
<evidence type="ECO:0000259" key="18">
    <source>
        <dbReference type="Pfam" id="PF13807"/>
    </source>
</evidence>
<comment type="similarity">
    <text evidence="2">Belongs to the etk/wzc family.</text>
</comment>
<dbReference type="Pfam" id="PF13614">
    <property type="entry name" value="AAA_31"/>
    <property type="match status" value="1"/>
</dbReference>
<reference evidence="19 20" key="1">
    <citation type="journal article" date="2014" name="Int. J. Syst. Evol. Microbiol.">
        <title>Complete genome sequence of Corynebacterium casei LMG S-19264T (=DSM 44701T), isolated from a smear-ripened cheese.</title>
        <authorList>
            <consortium name="US DOE Joint Genome Institute (JGI-PGF)"/>
            <person name="Walter F."/>
            <person name="Albersmeier A."/>
            <person name="Kalinowski J."/>
            <person name="Ruckert C."/>
        </authorList>
    </citation>
    <scope>NUCLEOTIDE SEQUENCE [LARGE SCALE GENOMIC DNA]</scope>
    <source>
        <strain evidence="19 20">NBRC 112785</strain>
    </source>
</reference>
<proteinExistence type="inferred from homology"/>
<dbReference type="PANTHER" id="PTHR32309:SF32">
    <property type="entry name" value="TYROSINE-PROTEIN KINASE ETK-RELATED"/>
    <property type="match status" value="1"/>
</dbReference>
<evidence type="ECO:0000256" key="3">
    <source>
        <dbReference type="ARBA" id="ARBA00022475"/>
    </source>
</evidence>
<comment type="subcellular location">
    <subcellularLocation>
        <location evidence="1">Cell inner membrane</location>
        <topology evidence="1">Multi-pass membrane protein</topology>
    </subcellularLocation>
</comment>
<dbReference type="RefSeq" id="WP_095499986.1">
    <property type="nucleotide sequence ID" value="NZ_BSPO01000002.1"/>
</dbReference>
<evidence type="ECO:0000256" key="13">
    <source>
        <dbReference type="ARBA" id="ARBA00053015"/>
    </source>
</evidence>
<keyword evidence="6 15" id="KW-0812">Transmembrane</keyword>
<feature type="domain" description="Tyrosine-protein kinase G-rich" evidence="18">
    <location>
        <begin position="383"/>
        <end position="464"/>
    </location>
</feature>
<dbReference type="GO" id="GO:0005886">
    <property type="term" value="C:plasma membrane"/>
    <property type="evidence" value="ECO:0007669"/>
    <property type="project" value="UniProtKB-SubCell"/>
</dbReference>
<evidence type="ECO:0000256" key="8">
    <source>
        <dbReference type="ARBA" id="ARBA00022777"/>
    </source>
</evidence>
<feature type="domain" description="Polysaccharide chain length determinant N-terminal" evidence="16">
    <location>
        <begin position="18"/>
        <end position="107"/>
    </location>
</feature>
<evidence type="ECO:0000256" key="1">
    <source>
        <dbReference type="ARBA" id="ARBA00004429"/>
    </source>
</evidence>
<keyword evidence="11 15" id="KW-0472">Membrane</keyword>
<evidence type="ECO:0000256" key="11">
    <source>
        <dbReference type="ARBA" id="ARBA00023136"/>
    </source>
</evidence>
<evidence type="ECO:0000256" key="7">
    <source>
        <dbReference type="ARBA" id="ARBA00022741"/>
    </source>
</evidence>
<dbReference type="InterPro" id="IPR050445">
    <property type="entry name" value="Bact_polysacc_biosynth/exp"/>
</dbReference>
<dbReference type="Gene3D" id="3.40.50.300">
    <property type="entry name" value="P-loop containing nucleotide triphosphate hydrolases"/>
    <property type="match status" value="1"/>
</dbReference>